<evidence type="ECO:0000313" key="2">
    <source>
        <dbReference type="Proteomes" id="UP000646478"/>
    </source>
</evidence>
<proteinExistence type="predicted"/>
<dbReference type="Proteomes" id="UP000646478">
    <property type="component" value="Unassembled WGS sequence"/>
</dbReference>
<dbReference type="RefSeq" id="WP_188823692.1">
    <property type="nucleotide sequence ID" value="NZ_BMHH01000006.1"/>
</dbReference>
<reference evidence="1" key="1">
    <citation type="journal article" date="2014" name="Int. J. Syst. Evol. Microbiol.">
        <title>Complete genome sequence of Corynebacterium casei LMG S-19264T (=DSM 44701T), isolated from a smear-ripened cheese.</title>
        <authorList>
            <consortium name="US DOE Joint Genome Institute (JGI-PGF)"/>
            <person name="Walter F."/>
            <person name="Albersmeier A."/>
            <person name="Kalinowski J."/>
            <person name="Ruckert C."/>
        </authorList>
    </citation>
    <scope>NUCLEOTIDE SEQUENCE</scope>
    <source>
        <strain evidence="1">CGMCC 1.15082</strain>
    </source>
</reference>
<organism evidence="1 2">
    <name type="scientific">Brucella endophytica</name>
    <dbReference type="NCBI Taxonomy" id="1963359"/>
    <lineage>
        <taxon>Bacteria</taxon>
        <taxon>Pseudomonadati</taxon>
        <taxon>Pseudomonadota</taxon>
        <taxon>Alphaproteobacteria</taxon>
        <taxon>Hyphomicrobiales</taxon>
        <taxon>Brucellaceae</taxon>
        <taxon>Brucella/Ochrobactrum group</taxon>
        <taxon>Brucella</taxon>
    </lineage>
</organism>
<accession>A0A916SCF1</accession>
<gene>
    <name evidence="1" type="ORF">GCM10011491_18360</name>
</gene>
<name>A0A916SCF1_9HYPH</name>
<sequence length="59" mass="6179">MPTLTRLLLSLALVALLIYGGMLALVTFVEPATGEMSIRIPPEKLAPKTGTLEKPAGSS</sequence>
<keyword evidence="2" id="KW-1185">Reference proteome</keyword>
<evidence type="ECO:0000313" key="1">
    <source>
        <dbReference type="EMBL" id="GGA90738.1"/>
    </source>
</evidence>
<reference evidence="1" key="2">
    <citation type="submission" date="2020-09" db="EMBL/GenBank/DDBJ databases">
        <authorList>
            <person name="Sun Q."/>
            <person name="Zhou Y."/>
        </authorList>
    </citation>
    <scope>NUCLEOTIDE SEQUENCE</scope>
    <source>
        <strain evidence="1">CGMCC 1.15082</strain>
    </source>
</reference>
<protein>
    <recommendedName>
        <fullName evidence="3">Histidine kinase</fullName>
    </recommendedName>
</protein>
<dbReference type="EMBL" id="BMHH01000006">
    <property type="protein sequence ID" value="GGA90738.1"/>
    <property type="molecule type" value="Genomic_DNA"/>
</dbReference>
<evidence type="ECO:0008006" key="3">
    <source>
        <dbReference type="Google" id="ProtNLM"/>
    </source>
</evidence>
<dbReference type="AlphaFoldDB" id="A0A916SCF1"/>
<comment type="caution">
    <text evidence="1">The sequence shown here is derived from an EMBL/GenBank/DDBJ whole genome shotgun (WGS) entry which is preliminary data.</text>
</comment>